<feature type="chain" id="PRO_5034190493" description="G-protein coupled receptors family 3 profile domain-containing protein" evidence="7">
    <location>
        <begin position="31"/>
        <end position="409"/>
    </location>
</feature>
<feature type="transmembrane region" description="Helical" evidence="6">
    <location>
        <begin position="141"/>
        <end position="163"/>
    </location>
</feature>
<reference evidence="9" key="1">
    <citation type="submission" date="2025-08" db="UniProtKB">
        <authorList>
            <consortium name="Ensembl"/>
        </authorList>
    </citation>
    <scope>IDENTIFICATION</scope>
</reference>
<dbReference type="GO" id="GO:0005886">
    <property type="term" value="C:plasma membrane"/>
    <property type="evidence" value="ECO:0007669"/>
    <property type="project" value="TreeGrafter"/>
</dbReference>
<dbReference type="Pfam" id="PF00003">
    <property type="entry name" value="7tm_3"/>
    <property type="match status" value="1"/>
</dbReference>
<dbReference type="GO" id="GO:0070062">
    <property type="term" value="C:extracellular exosome"/>
    <property type="evidence" value="ECO:0007669"/>
    <property type="project" value="TreeGrafter"/>
</dbReference>
<feature type="transmembrane region" description="Helical" evidence="6">
    <location>
        <begin position="107"/>
        <end position="129"/>
    </location>
</feature>
<dbReference type="GO" id="GO:0030295">
    <property type="term" value="F:protein kinase activator activity"/>
    <property type="evidence" value="ECO:0007669"/>
    <property type="project" value="TreeGrafter"/>
</dbReference>
<evidence type="ECO:0000256" key="4">
    <source>
        <dbReference type="ARBA" id="ARBA00022989"/>
    </source>
</evidence>
<feature type="transmembrane region" description="Helical" evidence="6">
    <location>
        <begin position="291"/>
        <end position="310"/>
    </location>
</feature>
<evidence type="ECO:0000256" key="1">
    <source>
        <dbReference type="ARBA" id="ARBA00004141"/>
    </source>
</evidence>
<evidence type="ECO:0000256" key="2">
    <source>
        <dbReference type="ARBA" id="ARBA00007242"/>
    </source>
</evidence>
<accession>A0A8C5N593</accession>
<dbReference type="AlphaFoldDB" id="A0A8C5N593"/>
<evidence type="ECO:0000256" key="3">
    <source>
        <dbReference type="ARBA" id="ARBA00022692"/>
    </source>
</evidence>
<feature type="signal peptide" evidence="7">
    <location>
        <begin position="1"/>
        <end position="30"/>
    </location>
</feature>
<feature type="transmembrane region" description="Helical" evidence="6">
    <location>
        <begin position="256"/>
        <end position="279"/>
    </location>
</feature>
<dbReference type="OrthoDB" id="9880600at2759"/>
<comment type="subcellular location">
    <subcellularLocation>
        <location evidence="1">Membrane</location>
        <topology evidence="1">Multi-pass membrane protein</topology>
    </subcellularLocation>
</comment>
<feature type="domain" description="G-protein coupled receptors family 3 profile" evidence="8">
    <location>
        <begin position="103"/>
        <end position="276"/>
    </location>
</feature>
<protein>
    <recommendedName>
        <fullName evidence="8">G-protein coupled receptors family 3 profile domain-containing protein</fullName>
    </recommendedName>
</protein>
<reference evidence="9" key="2">
    <citation type="submission" date="2025-09" db="UniProtKB">
        <authorList>
            <consortium name="Ensembl"/>
        </authorList>
    </citation>
    <scope>IDENTIFICATION</scope>
</reference>
<evidence type="ECO:0000256" key="7">
    <source>
        <dbReference type="SAM" id="SignalP"/>
    </source>
</evidence>
<evidence type="ECO:0000313" key="9">
    <source>
        <dbReference type="Ensembl" id="ENSLLEP00000022455.1"/>
    </source>
</evidence>
<proteinExistence type="inferred from homology"/>
<evidence type="ECO:0000256" key="6">
    <source>
        <dbReference type="SAM" id="Phobius"/>
    </source>
</evidence>
<dbReference type="PANTHER" id="PTHR14511">
    <property type="entry name" value="G PROTEIN COUPLED RECEPTOR, CLASS C, GROUP 5"/>
    <property type="match status" value="1"/>
</dbReference>
<evidence type="ECO:0000313" key="10">
    <source>
        <dbReference type="Proteomes" id="UP000694569"/>
    </source>
</evidence>
<dbReference type="InterPro" id="IPR017978">
    <property type="entry name" value="GPCR_3_C"/>
</dbReference>
<keyword evidence="10" id="KW-1185">Reference proteome</keyword>
<dbReference type="InterPro" id="IPR051753">
    <property type="entry name" value="RA-inducible_GPCR3"/>
</dbReference>
<comment type="similarity">
    <text evidence="2">Belongs to the G-protein coupled receptor 3 family.</text>
</comment>
<keyword evidence="3 6" id="KW-0812">Transmembrane</keyword>
<evidence type="ECO:0000256" key="5">
    <source>
        <dbReference type="ARBA" id="ARBA00023136"/>
    </source>
</evidence>
<dbReference type="PROSITE" id="PS50259">
    <property type="entry name" value="G_PROTEIN_RECEP_F3_4"/>
    <property type="match status" value="1"/>
</dbReference>
<dbReference type="GeneTree" id="ENSGT00950000182961"/>
<feature type="transmembrane region" description="Helical" evidence="6">
    <location>
        <begin position="68"/>
        <end position="95"/>
    </location>
</feature>
<organism evidence="9 10">
    <name type="scientific">Leptobrachium leishanense</name>
    <name type="common">Leishan spiny toad</name>
    <dbReference type="NCBI Taxonomy" id="445787"/>
    <lineage>
        <taxon>Eukaryota</taxon>
        <taxon>Metazoa</taxon>
        <taxon>Chordata</taxon>
        <taxon>Craniata</taxon>
        <taxon>Vertebrata</taxon>
        <taxon>Euteleostomi</taxon>
        <taxon>Amphibia</taxon>
        <taxon>Batrachia</taxon>
        <taxon>Anura</taxon>
        <taxon>Pelobatoidea</taxon>
        <taxon>Megophryidae</taxon>
        <taxon>Leptobrachium</taxon>
    </lineage>
</organism>
<evidence type="ECO:0000259" key="8">
    <source>
        <dbReference type="PROSITE" id="PS50259"/>
    </source>
</evidence>
<keyword evidence="4 6" id="KW-1133">Transmembrane helix</keyword>
<dbReference type="GO" id="GO:0004930">
    <property type="term" value="F:G protein-coupled receptor activity"/>
    <property type="evidence" value="ECO:0007669"/>
    <property type="project" value="InterPro"/>
</dbReference>
<feature type="transmembrane region" description="Helical" evidence="6">
    <location>
        <begin position="221"/>
        <end position="244"/>
    </location>
</feature>
<keyword evidence="5 6" id="KW-0472">Membrane</keyword>
<dbReference type="GO" id="GO:0043235">
    <property type="term" value="C:receptor complex"/>
    <property type="evidence" value="ECO:0007669"/>
    <property type="project" value="TreeGrafter"/>
</dbReference>
<dbReference type="Proteomes" id="UP000694569">
    <property type="component" value="Unplaced"/>
</dbReference>
<dbReference type="PANTHER" id="PTHR14511:SF19">
    <property type="entry name" value="G-PROTEIN COUPLED RECEPTOR FAMILY C GROUP 5 MEMBER C ISOFORM X1"/>
    <property type="match status" value="1"/>
</dbReference>
<dbReference type="Ensembl" id="ENSLLET00000023321.1">
    <property type="protein sequence ID" value="ENSLLEP00000022455.1"/>
    <property type="gene ID" value="ENSLLEG00000014250.1"/>
</dbReference>
<sequence length="409" mass="46236">MDAEITKLTMGNRRLRLFAGLLIYVIDTAAQNLTASPEVQLKNTSVLPNGCGRNLKSMYFALCDLNSAWGIIIETVTALGMFSTFLMALIFLALAPSVWRDERKGALAINFMCLLGVFGLFSLVFAFLIAPTATVCVCRRFLFGVLFAMCFSCLVAHSVRLNYLVLQNRGPGGCLIFLLALGLFMVEAVINIEWLLITNVRHNLWSTSQPGSPCNITNQDFVTALVYVMFLIMASLLIPLPVFCGHYLQWKRHGKYIAATAFSSLLIWITWIVLYLHGIEKLGYLQNWDDAILAIALLANGWVFVFFYIIPELAEMIKGGYRYEEDNLNILKRLSESPPSIIVENRAFSMDNPEFNEETNAKKEQSNPISPYSNYNGLYPTLSLYPTEMETVSHIHFPRVSMEPWRYHL</sequence>
<name>A0A8C5N593_9ANUR</name>
<keyword evidence="7" id="KW-0732">Signal</keyword>
<feature type="transmembrane region" description="Helical" evidence="6">
    <location>
        <begin position="175"/>
        <end position="197"/>
    </location>
</feature>